<name>A0A1C6UY60_9ACTN</name>
<gene>
    <name evidence="2" type="ORF">GA0070604_3957</name>
</gene>
<dbReference type="AlphaFoldDB" id="A0A1C6UY60"/>
<evidence type="ECO:0000256" key="1">
    <source>
        <dbReference type="SAM" id="MobiDB-lite"/>
    </source>
</evidence>
<dbReference type="STRING" id="227316.GA0070604_3957"/>
<dbReference type="EMBL" id="FMHY01000002">
    <property type="protein sequence ID" value="SCL58998.1"/>
    <property type="molecule type" value="Genomic_DNA"/>
</dbReference>
<evidence type="ECO:0000313" key="3">
    <source>
        <dbReference type="Proteomes" id="UP000199696"/>
    </source>
</evidence>
<dbReference type="Proteomes" id="UP000199696">
    <property type="component" value="Unassembled WGS sequence"/>
</dbReference>
<proteinExistence type="predicted"/>
<dbReference type="RefSeq" id="WP_091120337.1">
    <property type="nucleotide sequence ID" value="NZ_FMHY01000002.1"/>
</dbReference>
<reference evidence="3" key="1">
    <citation type="submission" date="2016-06" db="EMBL/GenBank/DDBJ databases">
        <authorList>
            <person name="Varghese N."/>
            <person name="Submissions Spin"/>
        </authorList>
    </citation>
    <scope>NUCLEOTIDE SEQUENCE [LARGE SCALE GENOMIC DNA]</scope>
    <source>
        <strain evidence="3">DSM 44814</strain>
    </source>
</reference>
<organism evidence="2 3">
    <name type="scientific">Micromonospora eburnea</name>
    <dbReference type="NCBI Taxonomy" id="227316"/>
    <lineage>
        <taxon>Bacteria</taxon>
        <taxon>Bacillati</taxon>
        <taxon>Actinomycetota</taxon>
        <taxon>Actinomycetes</taxon>
        <taxon>Micromonosporales</taxon>
        <taxon>Micromonosporaceae</taxon>
        <taxon>Micromonospora</taxon>
    </lineage>
</organism>
<keyword evidence="3" id="KW-1185">Reference proteome</keyword>
<sequence length="640" mass="67181">MTINWKLNLPLPMARPRYYDHQYLRAADLAQAVDYLLSRQNLAARLLQPVGVVSGLELAATGSDVTVREGVAIDADGTVIVLPSDLRVSLPGDGAFQVVLSYFQQLTDRRDEGGVAGDTRWTERGVVTVSTTAPADPGRQIVLGTVARRQGVVTVEETGRRAAGLRVPAGAIVPTMGDTPQSGIQFPVGASGDEAFIRYSIVDGENTVLRIANHNDPDDAIAFAQAGADRLRISHGMLHMGSLHGAPVQADKVLAALGFFGPGVQHAQFSFRPGRGFELVDRSADWPSLDYALHSKPYADLQVRELRATSVSGRGGLNLHTDGQAALRAASGLILVRESGASGDLVVGGATTLNGDVRLGGGDRTVDSPGRMTLRGQRITLAGPEGVSVVSEGNTGGDAGALRVEKRAWVGGNAEIVGNLGVTMAPGWIPPGSGGGIATWDLFAAGAVYVGPVRGPHKIILNGTSGTIYASGGKSFLIDHPLDDPAAADRRMLVHAALEGPEQGVYYRGEGRLVDGVATVELPDYFEALTRLEDRTVQLTPILEGDEPVSPLAASRVTAGEFRVRTVDGTRTSHGFYWQVTAIRADIDPLQPEVLAASLFSGLLAAAAAERAAMPTVPPAVEVPSPTAAPESASQPKEER</sequence>
<feature type="region of interest" description="Disordered" evidence="1">
    <location>
        <begin position="618"/>
        <end position="640"/>
    </location>
</feature>
<dbReference type="OrthoDB" id="5067971at2"/>
<evidence type="ECO:0000313" key="2">
    <source>
        <dbReference type="EMBL" id="SCL58998.1"/>
    </source>
</evidence>
<protein>
    <submittedName>
        <fullName evidence="2">Uncharacterized protein</fullName>
    </submittedName>
</protein>
<accession>A0A1C6UY60</accession>